<dbReference type="SMART" id="SM00345">
    <property type="entry name" value="HTH_GNTR"/>
    <property type="match status" value="1"/>
</dbReference>
<evidence type="ECO:0000313" key="7">
    <source>
        <dbReference type="Proteomes" id="UP001501251"/>
    </source>
</evidence>
<dbReference type="EMBL" id="BAABAQ010000006">
    <property type="protein sequence ID" value="GAA4193401.1"/>
    <property type="molecule type" value="Genomic_DNA"/>
</dbReference>
<gene>
    <name evidence="6" type="ORF">GCM10022252_36250</name>
</gene>
<dbReference type="PANTHER" id="PTHR38445">
    <property type="entry name" value="HTH-TYPE TRANSCRIPTIONAL REPRESSOR YTRA"/>
    <property type="match status" value="1"/>
</dbReference>
<dbReference type="InterPro" id="IPR000524">
    <property type="entry name" value="Tscrpt_reg_HTH_GntR"/>
</dbReference>
<keyword evidence="1" id="KW-0805">Transcription regulation</keyword>
<dbReference type="InterPro" id="IPR036390">
    <property type="entry name" value="WH_DNA-bd_sf"/>
</dbReference>
<organism evidence="6 7">
    <name type="scientific">Streptosporangium oxazolinicum</name>
    <dbReference type="NCBI Taxonomy" id="909287"/>
    <lineage>
        <taxon>Bacteria</taxon>
        <taxon>Bacillati</taxon>
        <taxon>Actinomycetota</taxon>
        <taxon>Actinomycetes</taxon>
        <taxon>Streptosporangiales</taxon>
        <taxon>Streptosporangiaceae</taxon>
        <taxon>Streptosporangium</taxon>
    </lineage>
</organism>
<evidence type="ECO:0000256" key="4">
    <source>
        <dbReference type="SAM" id="Coils"/>
    </source>
</evidence>
<feature type="domain" description="HTH gntR-type" evidence="5">
    <location>
        <begin position="12"/>
        <end position="80"/>
    </location>
</feature>
<comment type="caution">
    <text evidence="6">The sequence shown here is derived from an EMBL/GenBank/DDBJ whole genome shotgun (WGS) entry which is preliminary data.</text>
</comment>
<reference evidence="7" key="1">
    <citation type="journal article" date="2019" name="Int. J. Syst. Evol. Microbiol.">
        <title>The Global Catalogue of Microorganisms (GCM) 10K type strain sequencing project: providing services to taxonomists for standard genome sequencing and annotation.</title>
        <authorList>
            <consortium name="The Broad Institute Genomics Platform"/>
            <consortium name="The Broad Institute Genome Sequencing Center for Infectious Disease"/>
            <person name="Wu L."/>
            <person name="Ma J."/>
        </authorList>
    </citation>
    <scope>NUCLEOTIDE SEQUENCE [LARGE SCALE GENOMIC DNA]</scope>
    <source>
        <strain evidence="7">JCM 17388</strain>
    </source>
</reference>
<keyword evidence="7" id="KW-1185">Reference proteome</keyword>
<dbReference type="InterPro" id="IPR036388">
    <property type="entry name" value="WH-like_DNA-bd_sf"/>
</dbReference>
<feature type="coiled-coil region" evidence="4">
    <location>
        <begin position="92"/>
        <end position="119"/>
    </location>
</feature>
<dbReference type="Proteomes" id="UP001501251">
    <property type="component" value="Unassembled WGS sequence"/>
</dbReference>
<sequence>MEKQSPREDADRHASKKLAAVLRTDIAEGRLAPGARLPSYRQLAERHGVVVNTAQAAVRLLQAEGLVTIRPGSGTVVRSEQDALPEDLRSELEEVRGQLRQTRETLSAAEKAVTTLLERLPVMASAETRREPRDSG</sequence>
<dbReference type="Gene3D" id="1.10.10.10">
    <property type="entry name" value="Winged helix-like DNA-binding domain superfamily/Winged helix DNA-binding domain"/>
    <property type="match status" value="1"/>
</dbReference>
<keyword evidence="3" id="KW-0804">Transcription</keyword>
<accession>A0ABP8AYL8</accession>
<keyword evidence="4" id="KW-0175">Coiled coil</keyword>
<dbReference type="CDD" id="cd07377">
    <property type="entry name" value="WHTH_GntR"/>
    <property type="match status" value="1"/>
</dbReference>
<evidence type="ECO:0000256" key="1">
    <source>
        <dbReference type="ARBA" id="ARBA00023015"/>
    </source>
</evidence>
<dbReference type="PANTHER" id="PTHR38445:SF9">
    <property type="entry name" value="HTH-TYPE TRANSCRIPTIONAL REPRESSOR YTRA"/>
    <property type="match status" value="1"/>
</dbReference>
<dbReference type="SUPFAM" id="SSF46785">
    <property type="entry name" value="Winged helix' DNA-binding domain"/>
    <property type="match status" value="1"/>
</dbReference>
<evidence type="ECO:0000313" key="6">
    <source>
        <dbReference type="EMBL" id="GAA4193401.1"/>
    </source>
</evidence>
<dbReference type="Pfam" id="PF00392">
    <property type="entry name" value="GntR"/>
    <property type="match status" value="1"/>
</dbReference>
<evidence type="ECO:0000256" key="3">
    <source>
        <dbReference type="ARBA" id="ARBA00023163"/>
    </source>
</evidence>
<proteinExistence type="predicted"/>
<keyword evidence="2" id="KW-0238">DNA-binding</keyword>
<protein>
    <recommendedName>
        <fullName evidence="5">HTH gntR-type domain-containing protein</fullName>
    </recommendedName>
</protein>
<dbReference type="PROSITE" id="PS50949">
    <property type="entry name" value="HTH_GNTR"/>
    <property type="match status" value="1"/>
</dbReference>
<evidence type="ECO:0000256" key="2">
    <source>
        <dbReference type="ARBA" id="ARBA00023125"/>
    </source>
</evidence>
<dbReference type="RefSeq" id="WP_344919091.1">
    <property type="nucleotide sequence ID" value="NZ_BAABAQ010000006.1"/>
</dbReference>
<evidence type="ECO:0000259" key="5">
    <source>
        <dbReference type="PROSITE" id="PS50949"/>
    </source>
</evidence>
<name>A0ABP8AYL8_9ACTN</name>